<feature type="compositionally biased region" description="Basic residues" evidence="1">
    <location>
        <begin position="72"/>
        <end position="89"/>
    </location>
</feature>
<accession>A0A1H8KC06</accession>
<sequence length="89" mass="9371">MTPPTPHAQAPAARPVDGGVPGPRQAGSPPAFRVVRGDATPVELAALAVVLLSVARPAGQEPDAAADPSRAAWHRPRHAPHRCPRSWRR</sequence>
<evidence type="ECO:0000313" key="2">
    <source>
        <dbReference type="EMBL" id="SEN90559.1"/>
    </source>
</evidence>
<dbReference type="STRING" id="310780.SAMN05216267_1012126"/>
<dbReference type="Proteomes" id="UP000181951">
    <property type="component" value="Unassembled WGS sequence"/>
</dbReference>
<dbReference type="GO" id="GO:0003989">
    <property type="term" value="F:acetyl-CoA carboxylase activity"/>
    <property type="evidence" value="ECO:0007669"/>
    <property type="project" value="InterPro"/>
</dbReference>
<dbReference type="RefSeq" id="WP_075016902.1">
    <property type="nucleotide sequence ID" value="NZ_FODD01000012.1"/>
</dbReference>
<feature type="region of interest" description="Disordered" evidence="1">
    <location>
        <begin position="58"/>
        <end position="89"/>
    </location>
</feature>
<dbReference type="AlphaFoldDB" id="A0A1H8KC06"/>
<reference evidence="2 3" key="1">
    <citation type="submission" date="2016-10" db="EMBL/GenBank/DDBJ databases">
        <authorList>
            <person name="de Groot N.N."/>
        </authorList>
    </citation>
    <scope>NUCLEOTIDE SEQUENCE [LARGE SCALE GENOMIC DNA]</scope>
    <source>
        <strain evidence="2 3">CGMCC 4.2026</strain>
    </source>
</reference>
<gene>
    <name evidence="2" type="ORF">SAMN05216267_1012126</name>
</gene>
<name>A0A1H8KC06_9ACTN</name>
<dbReference type="EMBL" id="FODD01000012">
    <property type="protein sequence ID" value="SEN90559.1"/>
    <property type="molecule type" value="Genomic_DNA"/>
</dbReference>
<proteinExistence type="predicted"/>
<dbReference type="GO" id="GO:0004658">
    <property type="term" value="F:propionyl-CoA carboxylase activity"/>
    <property type="evidence" value="ECO:0007669"/>
    <property type="project" value="InterPro"/>
</dbReference>
<organism evidence="2 3">
    <name type="scientific">Actinacidiphila rubida</name>
    <dbReference type="NCBI Taxonomy" id="310780"/>
    <lineage>
        <taxon>Bacteria</taxon>
        <taxon>Bacillati</taxon>
        <taxon>Actinomycetota</taxon>
        <taxon>Actinomycetes</taxon>
        <taxon>Kitasatosporales</taxon>
        <taxon>Streptomycetaceae</taxon>
        <taxon>Actinacidiphila</taxon>
    </lineage>
</organism>
<dbReference type="InterPro" id="IPR032716">
    <property type="entry name" value="ACC_epsilon"/>
</dbReference>
<evidence type="ECO:0000313" key="3">
    <source>
        <dbReference type="Proteomes" id="UP000181951"/>
    </source>
</evidence>
<feature type="region of interest" description="Disordered" evidence="1">
    <location>
        <begin position="1"/>
        <end position="33"/>
    </location>
</feature>
<evidence type="ECO:0000256" key="1">
    <source>
        <dbReference type="SAM" id="MobiDB-lite"/>
    </source>
</evidence>
<dbReference type="Pfam" id="PF13822">
    <property type="entry name" value="ACC_epsilon"/>
    <property type="match status" value="1"/>
</dbReference>
<keyword evidence="3" id="KW-1185">Reference proteome</keyword>
<protein>
    <submittedName>
        <fullName evidence="2">Acyl-CoA carboxylase epsilon subunit</fullName>
    </submittedName>
</protein>